<evidence type="ECO:0000256" key="2">
    <source>
        <dbReference type="SAM" id="SignalP"/>
    </source>
</evidence>
<organism evidence="3">
    <name type="scientific">candidate division WOR-3 bacterium</name>
    <dbReference type="NCBI Taxonomy" id="2052148"/>
    <lineage>
        <taxon>Bacteria</taxon>
        <taxon>Bacteria division WOR-3</taxon>
    </lineage>
</organism>
<dbReference type="AlphaFoldDB" id="A0A7V3PU92"/>
<keyword evidence="2" id="KW-0732">Signal</keyword>
<dbReference type="NCBIfam" id="NF033709">
    <property type="entry name" value="PorV_fam"/>
    <property type="match status" value="1"/>
</dbReference>
<dbReference type="InterPro" id="IPR005362">
    <property type="entry name" value="UPF0164"/>
</dbReference>
<feature type="chain" id="PRO_5031027952" evidence="2">
    <location>
        <begin position="26"/>
        <end position="350"/>
    </location>
</feature>
<evidence type="ECO:0000256" key="1">
    <source>
        <dbReference type="ARBA" id="ARBA00005846"/>
    </source>
</evidence>
<sequence length="350" mass="37727">MKTGLKIGVISLLLASVAMFSTAQAAFSKVATTGANFLKISVGRASGMGDAFTALADDASATWFNPAGLAHIKRQAQMNHANWFADLNHDYLTVVLPVTNFGTLGIWANALTMGEIEQTTVDDPKTPVCEDEGTGLTISANDLAFGLSYARIITDKLSIGLTVKGVQQTIWDMGASGIGIDFGLFYNTGFKSLRLGAAITNFGTQLAFSGPHLDYNFYWPDSGPTQLQGSYKTTPSPLPTAFRFGVAMDLLQCAPNRLTAAIDIVHPSDINETVNIGLEYGLSEILFLRGGYILNVDQNYQEKLGYLTGLCAGIGVKGKPTQALELGLDYSFRYYQYIKPAHRLMLTVGF</sequence>
<dbReference type="SUPFAM" id="SSF56935">
    <property type="entry name" value="Porins"/>
    <property type="match status" value="1"/>
</dbReference>
<comment type="similarity">
    <text evidence="1">Belongs to the UPF0164 family.</text>
</comment>
<dbReference type="EMBL" id="DTMZ01000131">
    <property type="protein sequence ID" value="HGD13525.1"/>
    <property type="molecule type" value="Genomic_DNA"/>
</dbReference>
<proteinExistence type="inferred from homology"/>
<gene>
    <name evidence="3" type="ORF">ENX16_05545</name>
</gene>
<dbReference type="Pfam" id="PF03687">
    <property type="entry name" value="UPF0164"/>
    <property type="match status" value="1"/>
</dbReference>
<dbReference type="Gene3D" id="2.40.160.60">
    <property type="entry name" value="Outer membrane protein transport protein (OMPP1/FadL/TodX)"/>
    <property type="match status" value="1"/>
</dbReference>
<name>A0A7V3PU92_UNCW3</name>
<accession>A0A7V3PU92</accession>
<comment type="caution">
    <text evidence="3">The sequence shown here is derived from an EMBL/GenBank/DDBJ whole genome shotgun (WGS) entry which is preliminary data.</text>
</comment>
<feature type="signal peptide" evidence="2">
    <location>
        <begin position="1"/>
        <end position="25"/>
    </location>
</feature>
<protein>
    <submittedName>
        <fullName evidence="3">PorV/PorQ family protein</fullName>
    </submittedName>
</protein>
<reference evidence="3" key="1">
    <citation type="journal article" date="2020" name="mSystems">
        <title>Genome- and Community-Level Interaction Insights into Carbon Utilization and Element Cycling Functions of Hydrothermarchaeota in Hydrothermal Sediment.</title>
        <authorList>
            <person name="Zhou Z."/>
            <person name="Liu Y."/>
            <person name="Xu W."/>
            <person name="Pan J."/>
            <person name="Luo Z.H."/>
            <person name="Li M."/>
        </authorList>
    </citation>
    <scope>NUCLEOTIDE SEQUENCE [LARGE SCALE GENOMIC DNA]</scope>
    <source>
        <strain evidence="3">SpSt-914</strain>
    </source>
</reference>
<evidence type="ECO:0000313" key="3">
    <source>
        <dbReference type="EMBL" id="HGD13525.1"/>
    </source>
</evidence>